<keyword evidence="3 7" id="KW-0732">Signal</keyword>
<evidence type="ECO:0000256" key="7">
    <source>
        <dbReference type="SAM" id="SignalP"/>
    </source>
</evidence>
<evidence type="ECO:0000256" key="2">
    <source>
        <dbReference type="ARBA" id="ARBA00022670"/>
    </source>
</evidence>
<dbReference type="InterPro" id="IPR044934">
    <property type="entry name" value="Streptopain_sf"/>
</dbReference>
<evidence type="ECO:0000256" key="1">
    <source>
        <dbReference type="ARBA" id="ARBA00009693"/>
    </source>
</evidence>
<evidence type="ECO:0000313" key="10">
    <source>
        <dbReference type="Proteomes" id="UP000004295"/>
    </source>
</evidence>
<comment type="caution">
    <text evidence="9">The sequence shown here is derived from an EMBL/GenBank/DDBJ whole genome shotgun (WGS) entry which is preliminary data.</text>
</comment>
<evidence type="ECO:0000256" key="6">
    <source>
        <dbReference type="PIRSR" id="PIRSR600200-1"/>
    </source>
</evidence>
<dbReference type="EMBL" id="ACNN01000029">
    <property type="protein sequence ID" value="EEN82231.1"/>
    <property type="molecule type" value="Genomic_DNA"/>
</dbReference>
<evidence type="ECO:0000259" key="8">
    <source>
        <dbReference type="Pfam" id="PF13734"/>
    </source>
</evidence>
<dbReference type="Pfam" id="PF01640">
    <property type="entry name" value="Peptidase_C10"/>
    <property type="match status" value="1"/>
</dbReference>
<comment type="similarity">
    <text evidence="1">Belongs to the peptidase C10 family.</text>
</comment>
<evidence type="ECO:0000256" key="4">
    <source>
        <dbReference type="ARBA" id="ARBA00022801"/>
    </source>
</evidence>
<evidence type="ECO:0000313" key="9">
    <source>
        <dbReference type="EMBL" id="EEN82231.1"/>
    </source>
</evidence>
<feature type="domain" description="Spi protease inhibitor" evidence="8">
    <location>
        <begin position="21"/>
        <end position="130"/>
    </location>
</feature>
<dbReference type="InterPro" id="IPR038765">
    <property type="entry name" value="Papain-like_cys_pep_sf"/>
</dbReference>
<reference evidence="9 10" key="1">
    <citation type="submission" date="2009-04" db="EMBL/GenBank/DDBJ databases">
        <authorList>
            <person name="Sebastian Y."/>
            <person name="Madupu R."/>
            <person name="Durkin A.S."/>
            <person name="Torralba M."/>
            <person name="Methe B."/>
            <person name="Sutton G.G."/>
            <person name="Strausberg R.L."/>
            <person name="Nelson K.E."/>
        </authorList>
    </citation>
    <scope>NUCLEOTIDE SEQUENCE [LARGE SCALE GENOMIC DNA]</scope>
    <source>
        <strain evidence="10">ATCC 35406 / BCRC 14492 / JCM 8526 / NCTC 13058 / HG 370</strain>
    </source>
</reference>
<protein>
    <submittedName>
        <fullName evidence="9">Putative thiol protease/hemagglutinin PrtT</fullName>
        <ecNumber evidence="9">3.4.22.-</ecNumber>
    </submittedName>
</protein>
<dbReference type="GO" id="GO:0008234">
    <property type="term" value="F:cysteine-type peptidase activity"/>
    <property type="evidence" value="ECO:0007669"/>
    <property type="project" value="UniProtKB-KW"/>
</dbReference>
<dbReference type="PRINTS" id="PR00797">
    <property type="entry name" value="STREPTOPAIN"/>
</dbReference>
<accession>C3JC48</accession>
<gene>
    <name evidence="9" type="ORF">POREN0001_0446</name>
</gene>
<dbReference type="SUPFAM" id="SSF54001">
    <property type="entry name" value="Cysteine proteinases"/>
    <property type="match status" value="1"/>
</dbReference>
<evidence type="ECO:0000256" key="5">
    <source>
        <dbReference type="ARBA" id="ARBA00022807"/>
    </source>
</evidence>
<feature type="signal peptide" evidence="7">
    <location>
        <begin position="1"/>
        <end position="21"/>
    </location>
</feature>
<keyword evidence="2 9" id="KW-0645">Protease</keyword>
<dbReference type="EC" id="3.4.22.-" evidence="9"/>
<evidence type="ECO:0000256" key="3">
    <source>
        <dbReference type="ARBA" id="ARBA00022729"/>
    </source>
</evidence>
<dbReference type="eggNOG" id="ENOG502ZR0D">
    <property type="taxonomic scope" value="Bacteria"/>
</dbReference>
<organism evidence="9 10">
    <name type="scientific">Porphyromonas endodontalis (strain ATCC 35406 / DSM 24491 / JCM 8526 / CCUG 16442 / BCRC 14492 / NCTC 13058 / HG 370)</name>
    <name type="common">Bacteroides endodontalis</name>
    <dbReference type="NCBI Taxonomy" id="553175"/>
    <lineage>
        <taxon>Bacteria</taxon>
        <taxon>Pseudomonadati</taxon>
        <taxon>Bacteroidota</taxon>
        <taxon>Bacteroidia</taxon>
        <taxon>Bacteroidales</taxon>
        <taxon>Porphyromonadaceae</taxon>
        <taxon>Porphyromonas</taxon>
    </lineage>
</organism>
<dbReference type="Proteomes" id="UP000004295">
    <property type="component" value="Unassembled WGS sequence"/>
</dbReference>
<dbReference type="STRING" id="553175.POREN0001_0446"/>
<feature type="chain" id="PRO_5002928040" evidence="7">
    <location>
        <begin position="22"/>
        <end position="892"/>
    </location>
</feature>
<dbReference type="RefSeq" id="WP_004334484.1">
    <property type="nucleotide sequence ID" value="NZ_ACNN01000029.1"/>
</dbReference>
<sequence>MLKRFLLLALGSLLCLGSVWATPISPEVSLRIAQQFFRGSSLRSSEPSLTLSYIHRPQNTQAKQTHLRASEVIAPTYYYIYNRGENDGFVIVAGDDRLEQILAYSYEGHFSVESAPREALYWLKGIDKEIETFYRTDMFYSTSPKSTRELPQKQVAPLLEKEQIRWDQGYPFNSECPVDPFTSRKCVTGCVATALAQVLRFHKWPDVGTGSHSYIDSMYTPHITRSVTFNTHYDWANMPGTYDPNTIENKEMVAKAYGLLMRDAGHAVDMTYSSRGSGALDTYIVRALRDFFKYSGETHLLYRGQVNQEKWEGTIRTELDNERPVIFFGQGEGGHCFVCDGYDDKGLFHFNWGWGGKANAYYRLTALQPSSLGTGAGMGFYDYAQSIVVGAAPCRDGECGEKAPLSTPSVSLRAKILPNSGGEKITMAGIYMQSAQTLMHCTLRFAIYDGKETRVKEGQPDVGNLSVYIPYISRDTFEVKDLADGTYTLKLEYALEGKDYKPLHFLYDEPSIAFITIADHKVSKIEYDVPIDWLSVDPKTVKADKLYSYEKSEVSFTVHNSSKREMYLPAQLFCVDGQTFNREEGTPDYRYSAGVQMITVPAEGDAEITFSGFRPILPKDSKANLYLRIPRLNPDEPGTDFGFYNKRMARSAARRIAKDCIVKLPGSYTDATLVCELVTEGPIQIVCTDNNVRPCKFEIRNEGSLYDPTGSKAAIRALLTTGYNDQEGNVEVLAVSTNALSGKIGKGEKKYFVPMFSLGREFSFLAGKDGLLRILTVVSDQFGLSDFGQKIFGTIKVPVHFILKNSNEGGIEVIPQEIMLYPNPATTETTLRTILPMEQISIEAMDGKHIASYKVDGVQSFQIPTNQLMAGEYIVRCATSNGKTLMTTLLVR</sequence>
<feature type="active site" description="Proton acceptor" evidence="6">
    <location>
        <position position="335"/>
    </location>
</feature>
<name>C3JC48_POREA</name>
<dbReference type="Pfam" id="PF13734">
    <property type="entry name" value="Inhibitor_I69"/>
    <property type="match status" value="1"/>
</dbReference>
<dbReference type="AlphaFoldDB" id="C3JC48"/>
<dbReference type="InterPro" id="IPR025896">
    <property type="entry name" value="Spi_Prtas-inh"/>
</dbReference>
<dbReference type="InterPro" id="IPR000200">
    <property type="entry name" value="Peptidase_C10"/>
</dbReference>
<dbReference type="GeneID" id="93365773"/>
<keyword evidence="4 9" id="KW-0378">Hydrolase</keyword>
<proteinExistence type="inferred from homology"/>
<feature type="active site" description="Nucleophile" evidence="6">
    <location>
        <position position="190"/>
    </location>
</feature>
<dbReference type="GO" id="GO:0006508">
    <property type="term" value="P:proteolysis"/>
    <property type="evidence" value="ECO:0007669"/>
    <property type="project" value="UniProtKB-KW"/>
</dbReference>
<keyword evidence="10" id="KW-1185">Reference proteome</keyword>
<keyword evidence="5" id="KW-0788">Thiol protease</keyword>
<dbReference type="Gene3D" id="3.90.70.50">
    <property type="entry name" value="Peptidase C10, streptopain"/>
    <property type="match status" value="1"/>
</dbReference>